<accession>A0A0B1SCU1</accession>
<dbReference type="EMBL" id="KN590660">
    <property type="protein sequence ID" value="KHJ81367.1"/>
    <property type="molecule type" value="Genomic_DNA"/>
</dbReference>
<dbReference type="OrthoDB" id="5776980at2759"/>
<evidence type="ECO:0000313" key="1">
    <source>
        <dbReference type="EMBL" id="KHJ81367.1"/>
    </source>
</evidence>
<name>A0A0B1SCU1_OESDE</name>
<dbReference type="Gene3D" id="3.15.20.10">
    <property type="entry name" value="Bactericidal permeability-increasing protein, domain 2"/>
    <property type="match status" value="1"/>
</dbReference>
<sequence length="83" mass="8940">MRQVNLQLQASAKSRCQVPGDVVFGVDGGVLYNGAVAENVENSLPLNISVLHEKMVGILLSDSVANSLFSHLFSNGMGNVYYR</sequence>
<dbReference type="AlphaFoldDB" id="A0A0B1SCU1"/>
<protein>
    <submittedName>
        <fullName evidence="1">Uncharacterized protein</fullName>
    </submittedName>
</protein>
<proteinExistence type="predicted"/>
<keyword evidence="2" id="KW-1185">Reference proteome</keyword>
<gene>
    <name evidence="1" type="ORF">OESDEN_18947</name>
</gene>
<reference evidence="1 2" key="1">
    <citation type="submission" date="2014-03" db="EMBL/GenBank/DDBJ databases">
        <title>Draft genome of the hookworm Oesophagostomum dentatum.</title>
        <authorList>
            <person name="Mitreva M."/>
        </authorList>
    </citation>
    <scope>NUCLEOTIDE SEQUENCE [LARGE SCALE GENOMIC DNA]</scope>
    <source>
        <strain evidence="1 2">OD-Hann</strain>
    </source>
</reference>
<evidence type="ECO:0000313" key="2">
    <source>
        <dbReference type="Proteomes" id="UP000053660"/>
    </source>
</evidence>
<organism evidence="1 2">
    <name type="scientific">Oesophagostomum dentatum</name>
    <name type="common">Nodular worm</name>
    <dbReference type="NCBI Taxonomy" id="61180"/>
    <lineage>
        <taxon>Eukaryota</taxon>
        <taxon>Metazoa</taxon>
        <taxon>Ecdysozoa</taxon>
        <taxon>Nematoda</taxon>
        <taxon>Chromadorea</taxon>
        <taxon>Rhabditida</taxon>
        <taxon>Rhabditina</taxon>
        <taxon>Rhabditomorpha</taxon>
        <taxon>Strongyloidea</taxon>
        <taxon>Strongylidae</taxon>
        <taxon>Oesophagostomum</taxon>
    </lineage>
</organism>
<dbReference type="Proteomes" id="UP000053660">
    <property type="component" value="Unassembled WGS sequence"/>
</dbReference>